<gene>
    <name evidence="1" type="ORF">LbFV_ORF60</name>
</gene>
<dbReference type="GeneID" id="31050537"/>
<sequence>MTKKIIIFIGGMYSTELVAINKEKEKTIVYPPNYINFLKYKYTKSKLWNNTVKDYLMPEAKKKIVSGSLIEDYFGYSIYKNFLNSLRQDNNLKVLTYSYDWRQNIITIAENFQQYLISLSLLLENKNNEIILIGHSLGGYIIRVLLETKLSFFSSILNIKKCFFCGCPFFGQHGLLDIYKKMYIYELETYNINCSKKKITHLYNNILSLIGTQYKTTFFSLDMMFQFLLKFKHSLMLLIPYDELLSLNNIELSNIFQVDKNYSNYILDLSKKLAYINKRDDILYICVYNLKNVESSFNENNAFLNDGKIFYTNADVMKMNNCNNFIQIRDKSKYNHALMLNSDFIIDKIKEVIYLNDNISTT</sequence>
<dbReference type="Proteomes" id="UP000203066">
    <property type="component" value="Segment"/>
</dbReference>
<dbReference type="InterPro" id="IPR029058">
    <property type="entry name" value="AB_hydrolase_fold"/>
</dbReference>
<keyword evidence="1" id="KW-0808">Transferase</keyword>
<evidence type="ECO:0000313" key="2">
    <source>
        <dbReference type="Proteomes" id="UP000203066"/>
    </source>
</evidence>
<dbReference type="GO" id="GO:0006629">
    <property type="term" value="P:lipid metabolic process"/>
    <property type="evidence" value="ECO:0007669"/>
    <property type="project" value="InterPro"/>
</dbReference>
<dbReference type="Pfam" id="PF02450">
    <property type="entry name" value="LCAT"/>
    <property type="match status" value="1"/>
</dbReference>
<name>A0A1S5YD05_9VIRU</name>
<dbReference type="KEGG" id="vg:31050537"/>
<dbReference type="GO" id="GO:0008374">
    <property type="term" value="F:O-acyltransferase activity"/>
    <property type="evidence" value="ECO:0007669"/>
    <property type="project" value="InterPro"/>
</dbReference>
<dbReference type="InterPro" id="IPR003386">
    <property type="entry name" value="LACT/PDAT_acylTrfase"/>
</dbReference>
<dbReference type="RefSeq" id="YP_009345664.1">
    <property type="nucleotide sequence ID" value="NC_033778.1"/>
</dbReference>
<organism evidence="1 2">
    <name type="scientific">Leptopilina boulardi filamentous virus</name>
    <dbReference type="NCBI Taxonomy" id="552509"/>
    <lineage>
        <taxon>Viruses</taxon>
        <taxon>Viruses incertae sedis</taxon>
        <taxon>Naldaviricetes</taxon>
        <taxon>Lefavirales</taxon>
        <taxon>Filamentoviridae</taxon>
        <taxon>Alphafilamentovirus</taxon>
        <taxon>Alphafilamentovirus leboulardi</taxon>
    </lineage>
</organism>
<protein>
    <submittedName>
        <fullName evidence="1">Putative lecithin:cholesterol acyltransferase</fullName>
    </submittedName>
</protein>
<dbReference type="EMBL" id="KY009685">
    <property type="protein sequence ID" value="AQQ79980.1"/>
    <property type="molecule type" value="Genomic_DNA"/>
</dbReference>
<reference evidence="1 2" key="1">
    <citation type="journal article" date="2016" name="Genome Biol. Evol.">
        <title>Genome Sequencing of the Behavior Manipulating Virus LbFV Reveals a Possible New Virus Family.</title>
        <authorList>
            <person name="Lepetit D."/>
            <person name="Gillet B."/>
            <person name="Hughes S."/>
            <person name="Kraaijeveld K."/>
            <person name="Varaldi J."/>
        </authorList>
    </citation>
    <scope>NUCLEOTIDE SEQUENCE [LARGE SCALE GENOMIC DNA]</scope>
    <source>
        <strain evidence="1">Valence Gotheron</strain>
    </source>
</reference>
<keyword evidence="1" id="KW-0012">Acyltransferase</keyword>
<accession>A0A1S5YD05</accession>
<dbReference type="SUPFAM" id="SSF53474">
    <property type="entry name" value="alpha/beta-Hydrolases"/>
    <property type="match status" value="1"/>
</dbReference>
<keyword evidence="2" id="KW-1185">Reference proteome</keyword>
<proteinExistence type="predicted"/>
<evidence type="ECO:0000313" key="1">
    <source>
        <dbReference type="EMBL" id="AQQ79980.1"/>
    </source>
</evidence>
<dbReference type="Gene3D" id="3.40.50.1820">
    <property type="entry name" value="alpha/beta hydrolase"/>
    <property type="match status" value="1"/>
</dbReference>